<accession>A0A511N3X0</accession>
<dbReference type="AlphaFoldDB" id="A0A511N3X0"/>
<dbReference type="Proteomes" id="UP000321306">
    <property type="component" value="Unassembled WGS sequence"/>
</dbReference>
<reference evidence="1 2" key="1">
    <citation type="submission" date="2019-07" db="EMBL/GenBank/DDBJ databases">
        <title>Whole genome shotgun sequence of Deinococcus cellulosilyticus NBRC 106333.</title>
        <authorList>
            <person name="Hosoyama A."/>
            <person name="Uohara A."/>
            <person name="Ohji S."/>
            <person name="Ichikawa N."/>
        </authorList>
    </citation>
    <scope>NUCLEOTIDE SEQUENCE [LARGE SCALE GENOMIC DNA]</scope>
    <source>
        <strain evidence="1 2">NBRC 106333</strain>
    </source>
</reference>
<evidence type="ECO:0000313" key="2">
    <source>
        <dbReference type="Proteomes" id="UP000321306"/>
    </source>
</evidence>
<gene>
    <name evidence="1" type="ORF">DC3_28220</name>
</gene>
<sequence>MSLQGILSKAIKDARSTGYTQQVNLQNGLKIRVRVQATLLQFCLYRKDQNPSELEGKTVAKHAGLAEGTYSLSWSHSNDGKRQFLVIDQTMPGLVQP</sequence>
<proteinExistence type="predicted"/>
<dbReference type="RefSeq" id="WP_146885248.1">
    <property type="nucleotide sequence ID" value="NZ_BJXB01000012.1"/>
</dbReference>
<comment type="caution">
    <text evidence="1">The sequence shown here is derived from an EMBL/GenBank/DDBJ whole genome shotgun (WGS) entry which is preliminary data.</text>
</comment>
<organism evidence="1 2">
    <name type="scientific">Deinococcus cellulosilyticus (strain DSM 18568 / NBRC 106333 / KACC 11606 / 5516J-15)</name>
    <dbReference type="NCBI Taxonomy" id="1223518"/>
    <lineage>
        <taxon>Bacteria</taxon>
        <taxon>Thermotogati</taxon>
        <taxon>Deinococcota</taxon>
        <taxon>Deinococci</taxon>
        <taxon>Deinococcales</taxon>
        <taxon>Deinococcaceae</taxon>
        <taxon>Deinococcus</taxon>
    </lineage>
</organism>
<keyword evidence="2" id="KW-1185">Reference proteome</keyword>
<evidence type="ECO:0000313" key="1">
    <source>
        <dbReference type="EMBL" id="GEM47187.1"/>
    </source>
</evidence>
<name>A0A511N3X0_DEIC1</name>
<dbReference type="EMBL" id="BJXB01000012">
    <property type="protein sequence ID" value="GEM47187.1"/>
    <property type="molecule type" value="Genomic_DNA"/>
</dbReference>
<protein>
    <submittedName>
        <fullName evidence="1">Uncharacterized protein</fullName>
    </submittedName>
</protein>